<sequence>MTVLAISQEFEGLSAMESFRSPTVLIVDDDRDVRLGTRLRLQAAGYRTLEAENGLLGIAAAIEHSPDLVLLDVRMPTMDGLTALKLLRNNEITKNTPIIMLSASHVDQTEALDSGARFFLAKPYHGPQMLAAVEAAIVA</sequence>
<evidence type="ECO:0000313" key="5">
    <source>
        <dbReference type="Proteomes" id="UP000187735"/>
    </source>
</evidence>
<evidence type="ECO:0000256" key="1">
    <source>
        <dbReference type="ARBA" id="ARBA00022553"/>
    </source>
</evidence>
<accession>A0A1P8WAD0</accession>
<dbReference type="InterPro" id="IPR011006">
    <property type="entry name" value="CheY-like_superfamily"/>
</dbReference>
<dbReference type="EMBL" id="CP017641">
    <property type="protein sequence ID" value="APZ90994.1"/>
    <property type="molecule type" value="Genomic_DNA"/>
</dbReference>
<dbReference type="KEGG" id="fmr:Fuma_00578"/>
<evidence type="ECO:0000313" key="4">
    <source>
        <dbReference type="EMBL" id="APZ90994.1"/>
    </source>
</evidence>
<dbReference type="Proteomes" id="UP000187735">
    <property type="component" value="Chromosome"/>
</dbReference>
<dbReference type="AlphaFoldDB" id="A0A1P8WAD0"/>
<dbReference type="PROSITE" id="PS50110">
    <property type="entry name" value="RESPONSE_REGULATORY"/>
    <property type="match status" value="1"/>
</dbReference>
<feature type="domain" description="Response regulatory" evidence="3">
    <location>
        <begin position="23"/>
        <end position="137"/>
    </location>
</feature>
<dbReference type="InterPro" id="IPR001789">
    <property type="entry name" value="Sig_transdc_resp-reg_receiver"/>
</dbReference>
<keyword evidence="5" id="KW-1185">Reference proteome</keyword>
<reference evidence="4 5" key="1">
    <citation type="journal article" date="2016" name="Front. Microbiol.">
        <title>Fuerstia marisgermanicae gen. nov., sp. nov., an Unusual Member of the Phylum Planctomycetes from the German Wadden Sea.</title>
        <authorList>
            <person name="Kohn T."/>
            <person name="Heuer A."/>
            <person name="Jogler M."/>
            <person name="Vollmers J."/>
            <person name="Boedeker C."/>
            <person name="Bunk B."/>
            <person name="Rast P."/>
            <person name="Borchert D."/>
            <person name="Glockner I."/>
            <person name="Freese H.M."/>
            <person name="Klenk H.P."/>
            <person name="Overmann J."/>
            <person name="Kaster A.K."/>
            <person name="Rohde M."/>
            <person name="Wiegand S."/>
            <person name="Jogler C."/>
        </authorList>
    </citation>
    <scope>NUCLEOTIDE SEQUENCE [LARGE SCALE GENOMIC DNA]</scope>
    <source>
        <strain evidence="4 5">NH11</strain>
    </source>
</reference>
<dbReference type="SMART" id="SM00448">
    <property type="entry name" value="REC"/>
    <property type="match status" value="1"/>
</dbReference>
<protein>
    <submittedName>
        <fullName evidence="4">Chemotaxis protein CheY</fullName>
    </submittedName>
</protein>
<proteinExistence type="predicted"/>
<evidence type="ECO:0000256" key="2">
    <source>
        <dbReference type="PROSITE-ProRule" id="PRU00169"/>
    </source>
</evidence>
<dbReference type="STRING" id="1891926.Fuma_00578"/>
<feature type="modified residue" description="4-aspartylphosphate" evidence="2">
    <location>
        <position position="72"/>
    </location>
</feature>
<dbReference type="PANTHER" id="PTHR44591:SF23">
    <property type="entry name" value="CHEY SUBFAMILY"/>
    <property type="match status" value="1"/>
</dbReference>
<dbReference type="CDD" id="cd17574">
    <property type="entry name" value="REC_OmpR"/>
    <property type="match status" value="1"/>
</dbReference>
<dbReference type="SUPFAM" id="SSF52172">
    <property type="entry name" value="CheY-like"/>
    <property type="match status" value="1"/>
</dbReference>
<gene>
    <name evidence="4" type="primary">cheY</name>
    <name evidence="4" type="ORF">Fuma_00578</name>
</gene>
<dbReference type="PANTHER" id="PTHR44591">
    <property type="entry name" value="STRESS RESPONSE REGULATOR PROTEIN 1"/>
    <property type="match status" value="1"/>
</dbReference>
<keyword evidence="1 2" id="KW-0597">Phosphoprotein</keyword>
<dbReference type="Gene3D" id="3.40.50.2300">
    <property type="match status" value="1"/>
</dbReference>
<organism evidence="4 5">
    <name type="scientific">Fuerstiella marisgermanici</name>
    <dbReference type="NCBI Taxonomy" id="1891926"/>
    <lineage>
        <taxon>Bacteria</taxon>
        <taxon>Pseudomonadati</taxon>
        <taxon>Planctomycetota</taxon>
        <taxon>Planctomycetia</taxon>
        <taxon>Planctomycetales</taxon>
        <taxon>Planctomycetaceae</taxon>
        <taxon>Fuerstiella</taxon>
    </lineage>
</organism>
<name>A0A1P8WAD0_9PLAN</name>
<evidence type="ECO:0000259" key="3">
    <source>
        <dbReference type="PROSITE" id="PS50110"/>
    </source>
</evidence>
<dbReference type="InterPro" id="IPR050595">
    <property type="entry name" value="Bact_response_regulator"/>
</dbReference>
<dbReference type="GO" id="GO:0000160">
    <property type="term" value="P:phosphorelay signal transduction system"/>
    <property type="evidence" value="ECO:0007669"/>
    <property type="project" value="InterPro"/>
</dbReference>
<dbReference type="Pfam" id="PF00072">
    <property type="entry name" value="Response_reg"/>
    <property type="match status" value="1"/>
</dbReference>